<dbReference type="GO" id="GO:0043709">
    <property type="term" value="P:cell adhesion involved in single-species biofilm formation"/>
    <property type="evidence" value="ECO:0007669"/>
    <property type="project" value="TreeGrafter"/>
</dbReference>
<keyword evidence="1" id="KW-1133">Transmembrane helix</keyword>
<dbReference type="InterPro" id="IPR029787">
    <property type="entry name" value="Nucleotide_cyclase"/>
</dbReference>
<dbReference type="GO" id="GO:1902201">
    <property type="term" value="P:negative regulation of bacterial-type flagellum-dependent cell motility"/>
    <property type="evidence" value="ECO:0007669"/>
    <property type="project" value="TreeGrafter"/>
</dbReference>
<gene>
    <name evidence="3" type="ORF">SAMN05443094_101156</name>
</gene>
<dbReference type="SMART" id="SM00267">
    <property type="entry name" value="GGDEF"/>
    <property type="match status" value="1"/>
</dbReference>
<dbReference type="Proteomes" id="UP000186385">
    <property type="component" value="Unassembled WGS sequence"/>
</dbReference>
<feature type="transmembrane region" description="Helical" evidence="1">
    <location>
        <begin position="6"/>
        <end position="28"/>
    </location>
</feature>
<evidence type="ECO:0000313" key="3">
    <source>
        <dbReference type="EMBL" id="SIP91455.1"/>
    </source>
</evidence>
<dbReference type="InterPro" id="IPR043128">
    <property type="entry name" value="Rev_trsase/Diguanyl_cyclase"/>
</dbReference>
<evidence type="ECO:0000313" key="4">
    <source>
        <dbReference type="Proteomes" id="UP000186385"/>
    </source>
</evidence>
<dbReference type="Pfam" id="PF00990">
    <property type="entry name" value="GGDEF"/>
    <property type="match status" value="1"/>
</dbReference>
<dbReference type="GO" id="GO:0005886">
    <property type="term" value="C:plasma membrane"/>
    <property type="evidence" value="ECO:0007669"/>
    <property type="project" value="TreeGrafter"/>
</dbReference>
<dbReference type="InterPro" id="IPR007891">
    <property type="entry name" value="CHASE3"/>
</dbReference>
<keyword evidence="1" id="KW-0812">Transmembrane</keyword>
<feature type="domain" description="GGDEF" evidence="2">
    <location>
        <begin position="241"/>
        <end position="377"/>
    </location>
</feature>
<dbReference type="CDD" id="cd19410">
    <property type="entry name" value="HK9-like_sensor"/>
    <property type="match status" value="1"/>
</dbReference>
<name>A0A1N6NH84_9BACI</name>
<dbReference type="PANTHER" id="PTHR45138">
    <property type="entry name" value="REGULATORY COMPONENTS OF SENSORY TRANSDUCTION SYSTEM"/>
    <property type="match status" value="1"/>
</dbReference>
<dbReference type="Pfam" id="PF05227">
    <property type="entry name" value="CHASE3"/>
    <property type="match status" value="1"/>
</dbReference>
<organism evidence="3 4">
    <name type="scientific">Domibacillus enclensis</name>
    <dbReference type="NCBI Taxonomy" id="1017273"/>
    <lineage>
        <taxon>Bacteria</taxon>
        <taxon>Bacillati</taxon>
        <taxon>Bacillota</taxon>
        <taxon>Bacilli</taxon>
        <taxon>Bacillales</taxon>
        <taxon>Bacillaceae</taxon>
        <taxon>Domibacillus</taxon>
    </lineage>
</organism>
<dbReference type="PANTHER" id="PTHR45138:SF9">
    <property type="entry name" value="DIGUANYLATE CYCLASE DGCM-RELATED"/>
    <property type="match status" value="1"/>
</dbReference>
<keyword evidence="1" id="KW-0472">Membrane</keyword>
<dbReference type="RefSeq" id="WP_052698462.1">
    <property type="nucleotide sequence ID" value="NZ_FTLX01000001.1"/>
</dbReference>
<dbReference type="EMBL" id="FTLX01000001">
    <property type="protein sequence ID" value="SIP91455.1"/>
    <property type="molecule type" value="Genomic_DNA"/>
</dbReference>
<proteinExistence type="predicted"/>
<evidence type="ECO:0000259" key="2">
    <source>
        <dbReference type="PROSITE" id="PS50887"/>
    </source>
</evidence>
<reference evidence="3 4" key="1">
    <citation type="submission" date="2017-01" db="EMBL/GenBank/DDBJ databases">
        <authorList>
            <person name="Mah S.A."/>
            <person name="Swanson W.J."/>
            <person name="Moy G.W."/>
            <person name="Vacquier V.D."/>
        </authorList>
    </citation>
    <scope>NUCLEOTIDE SEQUENCE [LARGE SCALE GENOMIC DNA]</scope>
    <source>
        <strain evidence="3 4">NIO-1016</strain>
    </source>
</reference>
<dbReference type="SUPFAM" id="SSF55073">
    <property type="entry name" value="Nucleotide cyclase"/>
    <property type="match status" value="1"/>
</dbReference>
<dbReference type="PROSITE" id="PS50887">
    <property type="entry name" value="GGDEF"/>
    <property type="match status" value="1"/>
</dbReference>
<dbReference type="FunFam" id="3.30.70.270:FF:000001">
    <property type="entry name" value="Diguanylate cyclase domain protein"/>
    <property type="match status" value="1"/>
</dbReference>
<dbReference type="STRING" id="1017273.SAMN05443094_101156"/>
<dbReference type="InterPro" id="IPR050469">
    <property type="entry name" value="Diguanylate_Cyclase"/>
</dbReference>
<dbReference type="NCBIfam" id="TIGR00254">
    <property type="entry name" value="GGDEF"/>
    <property type="match status" value="1"/>
</dbReference>
<dbReference type="InterPro" id="IPR000160">
    <property type="entry name" value="GGDEF_dom"/>
</dbReference>
<dbReference type="Gene3D" id="3.30.70.270">
    <property type="match status" value="1"/>
</dbReference>
<protein>
    <submittedName>
        <fullName evidence="3">Diguanylate cyclase (GGDEF) domain-containing protein</fullName>
    </submittedName>
</protein>
<sequence length="380" mass="42372">MNTFRLNLILIVIIALLIISSIWSYTAFLEMEDASDRIVEDAVPVSNAANDLLTQLVNQDTAVRGFIITEESRYLDPYYDGKAALLENLAIIDRYEEQHPIMKDIIEEEALPKINNMRVYFERQINLVKSGQMEQAREQINDGKSTMDSFRETDLKIDQDNNKIINDAWEASNRAGARAKNMIIFSGAAALTAVGALIYSFMSNRKLTALSSFDGLTKLYNRRMFDKFMKEAWEEAADTQQSLAVMLMDVDHFKLYNDTYGHVEGDRCLKTIASILAENAGSPFIPARYGGEEFVVIMPNTTAEEANAAAERIRHKVESASLPHIASLSNRIVTISAGAAAFVPDTSLSPSDLIEMADEALYEAKQGGRNRVSVSRQSVS</sequence>
<dbReference type="AlphaFoldDB" id="A0A1N6NH84"/>
<feature type="transmembrane region" description="Helical" evidence="1">
    <location>
        <begin position="182"/>
        <end position="202"/>
    </location>
</feature>
<dbReference type="GO" id="GO:0052621">
    <property type="term" value="F:diguanylate cyclase activity"/>
    <property type="evidence" value="ECO:0007669"/>
    <property type="project" value="TreeGrafter"/>
</dbReference>
<evidence type="ECO:0000256" key="1">
    <source>
        <dbReference type="SAM" id="Phobius"/>
    </source>
</evidence>
<dbReference type="CDD" id="cd01949">
    <property type="entry name" value="GGDEF"/>
    <property type="match status" value="1"/>
</dbReference>
<accession>A0A1N6NH84</accession>